<reference evidence="2" key="1">
    <citation type="submission" date="2016-10" db="EMBL/GenBank/DDBJ databases">
        <authorList>
            <person name="de Groot N.N."/>
        </authorList>
    </citation>
    <scope>NUCLEOTIDE SEQUENCE [LARGE SCALE GENOMIC DNA]</scope>
    <source>
        <strain evidence="2">DSM 17908</strain>
    </source>
</reference>
<dbReference type="AlphaFoldDB" id="A0A1I3WJI1"/>
<gene>
    <name evidence="2" type="ORF">SAMN05421680_12721</name>
    <name evidence="1" type="ORF">Xmau_03225</name>
</gene>
<dbReference type="EMBL" id="NITY01000013">
    <property type="protein sequence ID" value="PHM39056.1"/>
    <property type="molecule type" value="Genomic_DNA"/>
</dbReference>
<proteinExistence type="predicted"/>
<evidence type="ECO:0000313" key="1">
    <source>
        <dbReference type="EMBL" id="PHM39056.1"/>
    </source>
</evidence>
<evidence type="ECO:0000313" key="2">
    <source>
        <dbReference type="EMBL" id="SFK07612.1"/>
    </source>
</evidence>
<reference evidence="1 4" key="3">
    <citation type="journal article" date="2017" name="Nat. Microbiol.">
        <title>Natural product diversity associated with the nematode symbionts Photorhabdus and Xenorhabdus.</title>
        <authorList>
            <person name="Tobias N.J."/>
            <person name="Wolff H."/>
            <person name="Djahanschiri B."/>
            <person name="Grundmann F."/>
            <person name="Kronenwerth M."/>
            <person name="Shi Y.M."/>
            <person name="Simonyi S."/>
            <person name="Grun P."/>
            <person name="Shapiro-Ilan D."/>
            <person name="Pidot S.J."/>
            <person name="Stinear T.P."/>
            <person name="Ebersberger I."/>
            <person name="Bode H.B."/>
        </authorList>
    </citation>
    <scope>NUCLEOTIDE SEQUENCE [LARGE SCALE GENOMIC DNA]</scope>
    <source>
        <strain evidence="1 4">DSM 17908</strain>
    </source>
</reference>
<dbReference type="EMBL" id="FORG01000027">
    <property type="protein sequence ID" value="SFK07612.1"/>
    <property type="molecule type" value="Genomic_DNA"/>
</dbReference>
<organism evidence="2 3">
    <name type="scientific">Xenorhabdus mauleonii</name>
    <dbReference type="NCBI Taxonomy" id="351675"/>
    <lineage>
        <taxon>Bacteria</taxon>
        <taxon>Pseudomonadati</taxon>
        <taxon>Pseudomonadota</taxon>
        <taxon>Gammaproteobacteria</taxon>
        <taxon>Enterobacterales</taxon>
        <taxon>Morganellaceae</taxon>
        <taxon>Xenorhabdus</taxon>
    </lineage>
</organism>
<evidence type="ECO:0000313" key="3">
    <source>
        <dbReference type="Proteomes" id="UP000198919"/>
    </source>
</evidence>
<sequence length="56" mass="6512">MLRSNDFLAVLTLSDIYPNKPATLTHQVKLTGLDLWDNIQGQLPFKIMFYLIESMR</sequence>
<name>A0A1I3WJI1_9GAMM</name>
<accession>A0A1I3WJI1</accession>
<evidence type="ECO:0000313" key="4">
    <source>
        <dbReference type="Proteomes" id="UP000224607"/>
    </source>
</evidence>
<dbReference type="Proteomes" id="UP000224607">
    <property type="component" value="Unassembled WGS sequence"/>
</dbReference>
<reference evidence="3" key="2">
    <citation type="submission" date="2016-10" db="EMBL/GenBank/DDBJ databases">
        <authorList>
            <person name="Varghese N."/>
            <person name="Submissions S."/>
        </authorList>
    </citation>
    <scope>NUCLEOTIDE SEQUENCE [LARGE SCALE GENOMIC DNA]</scope>
    <source>
        <strain evidence="3">DSM 17908</strain>
    </source>
</reference>
<protein>
    <submittedName>
        <fullName evidence="2">Uncharacterized protein</fullName>
    </submittedName>
</protein>
<dbReference type="STRING" id="351675.SAMN05421680_12721"/>
<keyword evidence="4" id="KW-1185">Reference proteome</keyword>
<dbReference type="Proteomes" id="UP000198919">
    <property type="component" value="Unassembled WGS sequence"/>
</dbReference>